<protein>
    <submittedName>
        <fullName evidence="6">Two component transcriptional regulator, LuxR family</fullName>
    </submittedName>
</protein>
<feature type="modified residue" description="4-aspartylphosphate" evidence="3">
    <location>
        <position position="77"/>
    </location>
</feature>
<keyword evidence="7" id="KW-1185">Reference proteome</keyword>
<proteinExistence type="predicted"/>
<evidence type="ECO:0000256" key="1">
    <source>
        <dbReference type="ARBA" id="ARBA00022553"/>
    </source>
</evidence>
<dbReference type="PANTHER" id="PTHR45566:SF2">
    <property type="entry name" value="NARL SUBFAMILY"/>
    <property type="match status" value="1"/>
</dbReference>
<dbReference type="GO" id="GO:0006355">
    <property type="term" value="P:regulation of DNA-templated transcription"/>
    <property type="evidence" value="ECO:0007669"/>
    <property type="project" value="InterPro"/>
</dbReference>
<evidence type="ECO:0000313" key="6">
    <source>
        <dbReference type="EMBL" id="SDE99368.1"/>
    </source>
</evidence>
<organism evidence="6 7">
    <name type="scientific">Terriglobus roseus</name>
    <dbReference type="NCBI Taxonomy" id="392734"/>
    <lineage>
        <taxon>Bacteria</taxon>
        <taxon>Pseudomonadati</taxon>
        <taxon>Acidobacteriota</taxon>
        <taxon>Terriglobia</taxon>
        <taxon>Terriglobales</taxon>
        <taxon>Acidobacteriaceae</taxon>
        <taxon>Terriglobus</taxon>
    </lineage>
</organism>
<dbReference type="SMART" id="SM00448">
    <property type="entry name" value="REC"/>
    <property type="match status" value="1"/>
</dbReference>
<evidence type="ECO:0000256" key="3">
    <source>
        <dbReference type="PROSITE-ProRule" id="PRU00169"/>
    </source>
</evidence>
<dbReference type="PROSITE" id="PS50110">
    <property type="entry name" value="RESPONSE_REGULATORY"/>
    <property type="match status" value="1"/>
</dbReference>
<dbReference type="InterPro" id="IPR058245">
    <property type="entry name" value="NreC/VraR/RcsB-like_REC"/>
</dbReference>
<accession>A0A1G7HG57</accession>
<dbReference type="Proteomes" id="UP000182427">
    <property type="component" value="Chromosome I"/>
</dbReference>
<dbReference type="Pfam" id="PF00072">
    <property type="entry name" value="Response_reg"/>
    <property type="match status" value="1"/>
</dbReference>
<evidence type="ECO:0000259" key="4">
    <source>
        <dbReference type="PROSITE" id="PS50043"/>
    </source>
</evidence>
<name>A0A1G7HG57_9BACT</name>
<feature type="domain" description="HTH luxR-type" evidence="4">
    <location>
        <begin position="161"/>
        <end position="226"/>
    </location>
</feature>
<dbReference type="SMART" id="SM00421">
    <property type="entry name" value="HTH_LUXR"/>
    <property type="match status" value="1"/>
</dbReference>
<dbReference type="InterPro" id="IPR011006">
    <property type="entry name" value="CheY-like_superfamily"/>
</dbReference>
<dbReference type="CDD" id="cd17535">
    <property type="entry name" value="REC_NarL-like"/>
    <property type="match status" value="1"/>
</dbReference>
<dbReference type="GO" id="GO:0000160">
    <property type="term" value="P:phosphorelay signal transduction system"/>
    <property type="evidence" value="ECO:0007669"/>
    <property type="project" value="InterPro"/>
</dbReference>
<feature type="domain" description="Response regulatory" evidence="5">
    <location>
        <begin position="26"/>
        <end position="142"/>
    </location>
</feature>
<dbReference type="Pfam" id="PF00196">
    <property type="entry name" value="GerE"/>
    <property type="match status" value="1"/>
</dbReference>
<dbReference type="InterPro" id="IPR016032">
    <property type="entry name" value="Sig_transdc_resp-reg_C-effctor"/>
</dbReference>
<evidence type="ECO:0000313" key="7">
    <source>
        <dbReference type="Proteomes" id="UP000182427"/>
    </source>
</evidence>
<reference evidence="6 7" key="1">
    <citation type="submission" date="2016-10" db="EMBL/GenBank/DDBJ databases">
        <authorList>
            <person name="de Groot N.N."/>
        </authorList>
    </citation>
    <scope>NUCLEOTIDE SEQUENCE [LARGE SCALE GENOMIC DNA]</scope>
    <source>
        <strain evidence="6 7">GAS232</strain>
    </source>
</reference>
<sequence>MPEGFILCIRETDSTNMSAASRDQTRLLLLDDHLLFREGLVRLLATESEFELVAQCSTVAEALPVLADRRVDLVLLDFDLGNDTGGSLLQAIRTNGYSCNVLLVTAGVSPLEARLLRDAGIGGIFHKQGSPATLLEAIRTVALGKPWLDPIEIQASAHPSHVGLSDRLTTREQEVLRGVFEGLINKQIAIRIGVSESSVKATLQQLFHKTGVRTRSQLVRIALERSLDAQALRA</sequence>
<dbReference type="InterPro" id="IPR000792">
    <property type="entry name" value="Tscrpt_reg_LuxR_C"/>
</dbReference>
<dbReference type="SUPFAM" id="SSF46894">
    <property type="entry name" value="C-terminal effector domain of the bipartite response regulators"/>
    <property type="match status" value="1"/>
</dbReference>
<gene>
    <name evidence="6" type="ORF">SAMN05444167_1062</name>
</gene>
<dbReference type="CDD" id="cd06170">
    <property type="entry name" value="LuxR_C_like"/>
    <property type="match status" value="1"/>
</dbReference>
<evidence type="ECO:0000259" key="5">
    <source>
        <dbReference type="PROSITE" id="PS50110"/>
    </source>
</evidence>
<dbReference type="OrthoDB" id="9796655at2"/>
<dbReference type="InterPro" id="IPR001789">
    <property type="entry name" value="Sig_transdc_resp-reg_receiver"/>
</dbReference>
<dbReference type="GO" id="GO:0003677">
    <property type="term" value="F:DNA binding"/>
    <property type="evidence" value="ECO:0007669"/>
    <property type="project" value="UniProtKB-KW"/>
</dbReference>
<keyword evidence="2" id="KW-0238">DNA-binding</keyword>
<dbReference type="InterPro" id="IPR051015">
    <property type="entry name" value="EvgA-like"/>
</dbReference>
<keyword evidence="1 3" id="KW-0597">Phosphoprotein</keyword>
<evidence type="ECO:0000256" key="2">
    <source>
        <dbReference type="ARBA" id="ARBA00023125"/>
    </source>
</evidence>
<dbReference type="AlphaFoldDB" id="A0A1G7HG57"/>
<dbReference type="SUPFAM" id="SSF52172">
    <property type="entry name" value="CheY-like"/>
    <property type="match status" value="1"/>
</dbReference>
<dbReference type="PROSITE" id="PS50043">
    <property type="entry name" value="HTH_LUXR_2"/>
    <property type="match status" value="1"/>
</dbReference>
<dbReference type="EMBL" id="LT629690">
    <property type="protein sequence ID" value="SDE99368.1"/>
    <property type="molecule type" value="Genomic_DNA"/>
</dbReference>
<dbReference type="PANTHER" id="PTHR45566">
    <property type="entry name" value="HTH-TYPE TRANSCRIPTIONAL REGULATOR YHJB-RELATED"/>
    <property type="match status" value="1"/>
</dbReference>
<dbReference type="Gene3D" id="3.40.50.2300">
    <property type="match status" value="1"/>
</dbReference>
<dbReference type="PRINTS" id="PR00038">
    <property type="entry name" value="HTHLUXR"/>
</dbReference>